<evidence type="ECO:0000256" key="4">
    <source>
        <dbReference type="RuleBase" id="RU003719"/>
    </source>
</evidence>
<comment type="caution">
    <text evidence="7">The sequence shown here is derived from an EMBL/GenBank/DDBJ whole genome shotgun (WGS) entry which is preliminary data.</text>
</comment>
<dbReference type="Gene3D" id="3.40.50.720">
    <property type="entry name" value="NAD(P)-binding Rossmann-like Domain"/>
    <property type="match status" value="2"/>
</dbReference>
<accession>A0A2P6MJS9</accession>
<dbReference type="InterPro" id="IPR036291">
    <property type="entry name" value="NAD(P)-bd_dom_sf"/>
</dbReference>
<name>A0A2P6MJS9_ALKUR</name>
<evidence type="ECO:0000256" key="1">
    <source>
        <dbReference type="ARBA" id="ARBA00005854"/>
    </source>
</evidence>
<dbReference type="SUPFAM" id="SSF51735">
    <property type="entry name" value="NAD(P)-binding Rossmann-fold domains"/>
    <property type="match status" value="1"/>
</dbReference>
<organism evidence="7 8">
    <name type="scientific">Alkalicoccus urumqiensis</name>
    <name type="common">Bacillus urumqiensis</name>
    <dbReference type="NCBI Taxonomy" id="1548213"/>
    <lineage>
        <taxon>Bacteria</taxon>
        <taxon>Bacillati</taxon>
        <taxon>Bacillota</taxon>
        <taxon>Bacilli</taxon>
        <taxon>Bacillales</taxon>
        <taxon>Bacillaceae</taxon>
        <taxon>Alkalicoccus</taxon>
    </lineage>
</organism>
<dbReference type="PANTHER" id="PTHR42789">
    <property type="entry name" value="D-ISOMER SPECIFIC 2-HYDROXYACID DEHYDROGENASE FAMILY PROTEIN (AFU_ORTHOLOGUE AFUA_6G10090)"/>
    <property type="match status" value="1"/>
</dbReference>
<dbReference type="EMBL" id="PVNS01000003">
    <property type="protein sequence ID" value="PRO66546.1"/>
    <property type="molecule type" value="Genomic_DNA"/>
</dbReference>
<proteinExistence type="inferred from homology"/>
<dbReference type="Pfam" id="PF00389">
    <property type="entry name" value="2-Hacid_dh"/>
    <property type="match status" value="1"/>
</dbReference>
<dbReference type="InterPro" id="IPR043322">
    <property type="entry name" value="CtBP"/>
</dbReference>
<keyword evidence="8" id="KW-1185">Reference proteome</keyword>
<protein>
    <submittedName>
        <fullName evidence="7">Hydroxyacid dehydrogenase</fullName>
    </submittedName>
</protein>
<dbReference type="GO" id="GO:0003714">
    <property type="term" value="F:transcription corepressor activity"/>
    <property type="evidence" value="ECO:0007669"/>
    <property type="project" value="InterPro"/>
</dbReference>
<dbReference type="SUPFAM" id="SSF52283">
    <property type="entry name" value="Formate/glycerate dehydrogenase catalytic domain-like"/>
    <property type="match status" value="1"/>
</dbReference>
<dbReference type="FunFam" id="3.40.50.720:FF:000203">
    <property type="entry name" value="D-3-phosphoglycerate dehydrogenase (SerA)"/>
    <property type="match status" value="1"/>
</dbReference>
<feature type="domain" description="D-isomer specific 2-hydroxyacid dehydrogenase NAD-binding" evidence="6">
    <location>
        <begin position="109"/>
        <end position="285"/>
    </location>
</feature>
<dbReference type="OrthoDB" id="9805416at2"/>
<dbReference type="Pfam" id="PF02826">
    <property type="entry name" value="2-Hacid_dh_C"/>
    <property type="match status" value="1"/>
</dbReference>
<dbReference type="AlphaFoldDB" id="A0A2P6MJS9"/>
<evidence type="ECO:0000313" key="7">
    <source>
        <dbReference type="EMBL" id="PRO66546.1"/>
    </source>
</evidence>
<dbReference type="InterPro" id="IPR050857">
    <property type="entry name" value="D-2-hydroxyacid_DH"/>
</dbReference>
<gene>
    <name evidence="7" type="ORF">C6I21_04165</name>
</gene>
<evidence type="ECO:0000259" key="5">
    <source>
        <dbReference type="Pfam" id="PF00389"/>
    </source>
</evidence>
<dbReference type="PANTHER" id="PTHR42789:SF1">
    <property type="entry name" value="D-ISOMER SPECIFIC 2-HYDROXYACID DEHYDROGENASE FAMILY PROTEIN (AFU_ORTHOLOGUE AFUA_6G10090)"/>
    <property type="match status" value="1"/>
</dbReference>
<evidence type="ECO:0000256" key="2">
    <source>
        <dbReference type="ARBA" id="ARBA00023002"/>
    </source>
</evidence>
<evidence type="ECO:0000313" key="8">
    <source>
        <dbReference type="Proteomes" id="UP000243650"/>
    </source>
</evidence>
<dbReference type="Proteomes" id="UP000243650">
    <property type="component" value="Unassembled WGS sequence"/>
</dbReference>
<dbReference type="PROSITE" id="PS00670">
    <property type="entry name" value="D_2_HYDROXYACID_DH_2"/>
    <property type="match status" value="1"/>
</dbReference>
<dbReference type="GO" id="GO:0016616">
    <property type="term" value="F:oxidoreductase activity, acting on the CH-OH group of donors, NAD or NADP as acceptor"/>
    <property type="evidence" value="ECO:0007669"/>
    <property type="project" value="InterPro"/>
</dbReference>
<keyword evidence="3" id="KW-0520">NAD</keyword>
<sequence length="329" mass="35929">MSWNIVVTDYNYDTFAPEEAVFREAGMELQLRQCRTEDEVIEQCREADAVLNQYAPLTRRVLEALPELKVISRYGVGVNTVDMDAASSLGIVVANVPDYCQDEVSDHAMALLLDASRSVTRMHQAVTEGTWDYKVGVPGSRLRGQTLGLAGFGSISRMLAEKAQAFGLKVVAYDPYVTQGDADPYGVEMVLMEDLLKQSDFVSIHLPQTQETEKLFGEAAFQAMKPAAVLINTARGPVVDEAALTKALDRGDIGGAALDVLEVEPPAPDHPLIGRKNVILTPHAAFYSEEAIVELKRKAAENVRSVLSGTVPPYVVNRDVIGKTTLTYK</sequence>
<dbReference type="InterPro" id="IPR006139">
    <property type="entry name" value="D-isomer_2_OHA_DH_cat_dom"/>
</dbReference>
<evidence type="ECO:0000256" key="3">
    <source>
        <dbReference type="ARBA" id="ARBA00023027"/>
    </source>
</evidence>
<keyword evidence="2 4" id="KW-0560">Oxidoreductase</keyword>
<dbReference type="GO" id="GO:0051287">
    <property type="term" value="F:NAD binding"/>
    <property type="evidence" value="ECO:0007669"/>
    <property type="project" value="InterPro"/>
</dbReference>
<reference evidence="7 8" key="1">
    <citation type="submission" date="2018-03" db="EMBL/GenBank/DDBJ databases">
        <title>Bacillus urumqiensis sp. nov., a moderately haloalkaliphilic bacterium isolated from a salt lake.</title>
        <authorList>
            <person name="Zhao B."/>
            <person name="Liao Z."/>
        </authorList>
    </citation>
    <scope>NUCLEOTIDE SEQUENCE [LARGE SCALE GENOMIC DNA]</scope>
    <source>
        <strain evidence="7 8">BZ-SZ-XJ18</strain>
    </source>
</reference>
<dbReference type="InterPro" id="IPR029753">
    <property type="entry name" value="D-isomer_DH_CS"/>
</dbReference>
<feature type="domain" description="D-isomer specific 2-hydroxyacid dehydrogenase catalytic" evidence="5">
    <location>
        <begin position="18"/>
        <end position="317"/>
    </location>
</feature>
<evidence type="ECO:0000259" key="6">
    <source>
        <dbReference type="Pfam" id="PF02826"/>
    </source>
</evidence>
<comment type="similarity">
    <text evidence="1 4">Belongs to the D-isomer specific 2-hydroxyacid dehydrogenase family.</text>
</comment>
<dbReference type="InterPro" id="IPR006140">
    <property type="entry name" value="D-isomer_DH_NAD-bd"/>
</dbReference>
<dbReference type="CDD" id="cd05299">
    <property type="entry name" value="CtBP_dh"/>
    <property type="match status" value="1"/>
</dbReference>
<dbReference type="RefSeq" id="WP_105958301.1">
    <property type="nucleotide sequence ID" value="NZ_PVNS01000003.1"/>
</dbReference>